<keyword evidence="4" id="KW-1185">Reference proteome</keyword>
<accession>A0ABQ5E0W1</accession>
<name>A0ABQ5E0W1_9ASTR</name>
<evidence type="ECO:0000256" key="1">
    <source>
        <dbReference type="SAM" id="MobiDB-lite"/>
    </source>
</evidence>
<dbReference type="InterPro" id="IPR013103">
    <property type="entry name" value="RVT_2"/>
</dbReference>
<dbReference type="Proteomes" id="UP001151760">
    <property type="component" value="Unassembled WGS sequence"/>
</dbReference>
<dbReference type="PANTHER" id="PTHR31286">
    <property type="entry name" value="GLYCINE-RICH CELL WALL STRUCTURAL PROTEIN 1.8-LIKE"/>
    <property type="match status" value="1"/>
</dbReference>
<dbReference type="InterPro" id="IPR040256">
    <property type="entry name" value="At4g02000-like"/>
</dbReference>
<evidence type="ECO:0000259" key="2">
    <source>
        <dbReference type="Pfam" id="PF07727"/>
    </source>
</evidence>
<dbReference type="PANTHER" id="PTHR31286:SF99">
    <property type="entry name" value="DUF4283 DOMAIN-CONTAINING PROTEIN"/>
    <property type="match status" value="1"/>
</dbReference>
<protein>
    <submittedName>
        <fullName evidence="3">Chalcone--flavonone isomerase</fullName>
    </submittedName>
</protein>
<keyword evidence="3" id="KW-0413">Isomerase</keyword>
<dbReference type="EMBL" id="BQNB010015782">
    <property type="protein sequence ID" value="GJT44071.1"/>
    <property type="molecule type" value="Genomic_DNA"/>
</dbReference>
<feature type="domain" description="Reverse transcriptase Ty1/copia-type" evidence="2">
    <location>
        <begin position="2"/>
        <end position="84"/>
    </location>
</feature>
<proteinExistence type="predicted"/>
<comment type="caution">
    <text evidence="3">The sequence shown here is derived from an EMBL/GenBank/DDBJ whole genome shotgun (WGS) entry which is preliminary data.</text>
</comment>
<evidence type="ECO:0000313" key="3">
    <source>
        <dbReference type="EMBL" id="GJT44071.1"/>
    </source>
</evidence>
<reference evidence="3" key="2">
    <citation type="submission" date="2022-01" db="EMBL/GenBank/DDBJ databases">
        <authorList>
            <person name="Yamashiro T."/>
            <person name="Shiraishi A."/>
            <person name="Satake H."/>
            <person name="Nakayama K."/>
        </authorList>
    </citation>
    <scope>NUCLEOTIDE SEQUENCE</scope>
</reference>
<gene>
    <name evidence="3" type="ORF">Tco_0952786</name>
</gene>
<sequence length="433" mass="47494">MTIVRFVFNVAVQNHWPLFQLDVNNAFLYGDLSEDIYFCLPLGCCGNNENKVCKLNKSLYGLKQAPRQWNAKLVSALVDHGLDVIGVDLSTIANVPIVSNCLDATIRIKTDERVYLVKHLSANSSTEANVRVEAVPSGTPNVTKEMPTLNRSGVNVGVNSSTLIHNGSANKNGGKKGGNDPVNESPSSYAIKFASIGGVESVLRNGAWMIHKILIFLNKWLPSVSLLKEELSHVLVWVKFHDVPLVTYTSDGLSLMATKIVMVVPNLERNGYTKETIPPKVALIRVVNQRDKGKGQTLGADDKGFIEVKKKKSGVNIDDTKNITFFVKPKNQYRLNVKQSTDGTSNSPKTTPFVGTNKASTSGYNKESSSNKDNIFSLEEGQSSTPIVDKINVLEKQILEDKLVFVDDDGKSLDKVDYPVNLGSDDEVDPIKN</sequence>
<dbReference type="GO" id="GO:0016853">
    <property type="term" value="F:isomerase activity"/>
    <property type="evidence" value="ECO:0007669"/>
    <property type="project" value="UniProtKB-KW"/>
</dbReference>
<feature type="region of interest" description="Disordered" evidence="1">
    <location>
        <begin position="338"/>
        <end position="372"/>
    </location>
</feature>
<reference evidence="3" key="1">
    <citation type="journal article" date="2022" name="Int. J. Mol. Sci.">
        <title>Draft Genome of Tanacetum Coccineum: Genomic Comparison of Closely Related Tanacetum-Family Plants.</title>
        <authorList>
            <person name="Yamashiro T."/>
            <person name="Shiraishi A."/>
            <person name="Nakayama K."/>
            <person name="Satake H."/>
        </authorList>
    </citation>
    <scope>NUCLEOTIDE SEQUENCE</scope>
</reference>
<organism evidence="3 4">
    <name type="scientific">Tanacetum coccineum</name>
    <dbReference type="NCBI Taxonomy" id="301880"/>
    <lineage>
        <taxon>Eukaryota</taxon>
        <taxon>Viridiplantae</taxon>
        <taxon>Streptophyta</taxon>
        <taxon>Embryophyta</taxon>
        <taxon>Tracheophyta</taxon>
        <taxon>Spermatophyta</taxon>
        <taxon>Magnoliopsida</taxon>
        <taxon>eudicotyledons</taxon>
        <taxon>Gunneridae</taxon>
        <taxon>Pentapetalae</taxon>
        <taxon>asterids</taxon>
        <taxon>campanulids</taxon>
        <taxon>Asterales</taxon>
        <taxon>Asteraceae</taxon>
        <taxon>Asteroideae</taxon>
        <taxon>Anthemideae</taxon>
        <taxon>Anthemidinae</taxon>
        <taxon>Tanacetum</taxon>
    </lineage>
</organism>
<evidence type="ECO:0000313" key="4">
    <source>
        <dbReference type="Proteomes" id="UP001151760"/>
    </source>
</evidence>
<dbReference type="Pfam" id="PF07727">
    <property type="entry name" value="RVT_2"/>
    <property type="match status" value="1"/>
</dbReference>